<evidence type="ECO:0000256" key="8">
    <source>
        <dbReference type="ARBA" id="ARBA00023136"/>
    </source>
</evidence>
<dbReference type="PANTHER" id="PTHR45453:SF1">
    <property type="entry name" value="PHOSPHATE REGULON SENSOR PROTEIN PHOR"/>
    <property type="match status" value="1"/>
</dbReference>
<feature type="region of interest" description="Disordered" evidence="9">
    <location>
        <begin position="51"/>
        <end position="74"/>
    </location>
</feature>
<dbReference type="EMBL" id="JACHEN010000012">
    <property type="protein sequence ID" value="MBB6216142.1"/>
    <property type="molecule type" value="Genomic_DNA"/>
</dbReference>
<keyword evidence="13" id="KW-1185">Reference proteome</keyword>
<dbReference type="GO" id="GO:0000155">
    <property type="term" value="F:phosphorelay sensor kinase activity"/>
    <property type="evidence" value="ECO:0007669"/>
    <property type="project" value="InterPro"/>
</dbReference>
<name>A0A841KZ06_9FIRM</name>
<evidence type="ECO:0000256" key="7">
    <source>
        <dbReference type="ARBA" id="ARBA00023012"/>
    </source>
</evidence>
<dbReference type="GO" id="GO:0004721">
    <property type="term" value="F:phosphoprotein phosphatase activity"/>
    <property type="evidence" value="ECO:0007669"/>
    <property type="project" value="TreeGrafter"/>
</dbReference>
<evidence type="ECO:0000256" key="5">
    <source>
        <dbReference type="ARBA" id="ARBA00022679"/>
    </source>
</evidence>
<comment type="caution">
    <text evidence="12">The sequence shown here is derived from an EMBL/GenBank/DDBJ whole genome shotgun (WGS) entry which is preliminary data.</text>
</comment>
<dbReference type="Pfam" id="PF00512">
    <property type="entry name" value="HisKA"/>
    <property type="match status" value="1"/>
</dbReference>
<dbReference type="FunFam" id="3.30.565.10:FF:000006">
    <property type="entry name" value="Sensor histidine kinase WalK"/>
    <property type="match status" value="1"/>
</dbReference>
<dbReference type="Proteomes" id="UP000579281">
    <property type="component" value="Unassembled WGS sequence"/>
</dbReference>
<evidence type="ECO:0000256" key="6">
    <source>
        <dbReference type="ARBA" id="ARBA00022777"/>
    </source>
</evidence>
<evidence type="ECO:0000313" key="12">
    <source>
        <dbReference type="EMBL" id="MBB6216142.1"/>
    </source>
</evidence>
<keyword evidence="8 10" id="KW-0472">Membrane</keyword>
<dbReference type="GO" id="GO:0005886">
    <property type="term" value="C:plasma membrane"/>
    <property type="evidence" value="ECO:0007669"/>
    <property type="project" value="TreeGrafter"/>
</dbReference>
<evidence type="ECO:0000256" key="4">
    <source>
        <dbReference type="ARBA" id="ARBA00022553"/>
    </source>
</evidence>
<proteinExistence type="predicted"/>
<dbReference type="InterPro" id="IPR050351">
    <property type="entry name" value="BphY/WalK/GraS-like"/>
</dbReference>
<dbReference type="InterPro" id="IPR004358">
    <property type="entry name" value="Sig_transdc_His_kin-like_C"/>
</dbReference>
<dbReference type="InterPro" id="IPR003594">
    <property type="entry name" value="HATPase_dom"/>
</dbReference>
<dbReference type="InterPro" id="IPR003661">
    <property type="entry name" value="HisK_dim/P_dom"/>
</dbReference>
<keyword evidence="7" id="KW-0902">Two-component regulatory system</keyword>
<dbReference type="RefSeq" id="WP_184310675.1">
    <property type="nucleotide sequence ID" value="NZ_JACHEN010000012.1"/>
</dbReference>
<dbReference type="GO" id="GO:0016036">
    <property type="term" value="P:cellular response to phosphate starvation"/>
    <property type="evidence" value="ECO:0007669"/>
    <property type="project" value="TreeGrafter"/>
</dbReference>
<sequence>MFKKLRNRFLLLNLVIISVTMLIAFASIYLITYNNVARDISMELHKVSDLNRKPNKGASPRPWDSGIGQPPPDFNHLQPPERSVSFTLVTDLQWNISDTISIFNTEDSFYEDAKKAALSAKVNTGRFKLDDNHWAFIILPFPEGYRMVFLDITAQQAILTNLIYTFCLVAFAMLIVIFFISRFFANKSIQPIHEAFDKQKQFIADASHELKTPLAVINTNVDVLLSNGDDPIHNQSKWLYYIKSETERMTKLTNDLLYLTQMDYSDIKMIFTEFNLSELIENVILTMEAVFFENNISLKYEIEPELTIHGNREQIQQVAMILLDNAVKYTNLNGCIDITLKKRHNHNIFSVTNSGEGIPTEHIHKVFDRFYRTDKSRVRQTGGYGLGLAIAKTIIDQHNGKISVKSIPNETTTFRFELPSV</sequence>
<evidence type="ECO:0000259" key="11">
    <source>
        <dbReference type="PROSITE" id="PS50109"/>
    </source>
</evidence>
<dbReference type="CDD" id="cd00082">
    <property type="entry name" value="HisKA"/>
    <property type="match status" value="1"/>
</dbReference>
<protein>
    <recommendedName>
        <fullName evidence="3">histidine kinase</fullName>
        <ecNumber evidence="3">2.7.13.3</ecNumber>
    </recommendedName>
</protein>
<evidence type="ECO:0000256" key="1">
    <source>
        <dbReference type="ARBA" id="ARBA00000085"/>
    </source>
</evidence>
<dbReference type="EC" id="2.7.13.3" evidence="3"/>
<evidence type="ECO:0000256" key="3">
    <source>
        <dbReference type="ARBA" id="ARBA00012438"/>
    </source>
</evidence>
<dbReference type="SMART" id="SM00387">
    <property type="entry name" value="HATPase_c"/>
    <property type="match status" value="1"/>
</dbReference>
<comment type="subcellular location">
    <subcellularLocation>
        <location evidence="2">Membrane</location>
    </subcellularLocation>
</comment>
<dbReference type="InterPro" id="IPR005467">
    <property type="entry name" value="His_kinase_dom"/>
</dbReference>
<dbReference type="InterPro" id="IPR036890">
    <property type="entry name" value="HATPase_C_sf"/>
</dbReference>
<evidence type="ECO:0000313" key="13">
    <source>
        <dbReference type="Proteomes" id="UP000579281"/>
    </source>
</evidence>
<dbReference type="PRINTS" id="PR00344">
    <property type="entry name" value="BCTRLSENSOR"/>
</dbReference>
<keyword evidence="4" id="KW-0597">Phosphoprotein</keyword>
<evidence type="ECO:0000256" key="9">
    <source>
        <dbReference type="SAM" id="MobiDB-lite"/>
    </source>
</evidence>
<dbReference type="PROSITE" id="PS50109">
    <property type="entry name" value="HIS_KIN"/>
    <property type="match status" value="1"/>
</dbReference>
<accession>A0A841KZ06</accession>
<gene>
    <name evidence="12" type="ORF">HNQ80_002241</name>
</gene>
<dbReference type="FunFam" id="1.10.287.130:FF:000001">
    <property type="entry name" value="Two-component sensor histidine kinase"/>
    <property type="match status" value="1"/>
</dbReference>
<dbReference type="SMART" id="SM00388">
    <property type="entry name" value="HisKA"/>
    <property type="match status" value="1"/>
</dbReference>
<evidence type="ECO:0000256" key="2">
    <source>
        <dbReference type="ARBA" id="ARBA00004370"/>
    </source>
</evidence>
<keyword evidence="10" id="KW-0812">Transmembrane</keyword>
<dbReference type="SUPFAM" id="SSF55874">
    <property type="entry name" value="ATPase domain of HSP90 chaperone/DNA topoisomerase II/histidine kinase"/>
    <property type="match status" value="1"/>
</dbReference>
<comment type="catalytic activity">
    <reaction evidence="1">
        <text>ATP + protein L-histidine = ADP + protein N-phospho-L-histidine.</text>
        <dbReference type="EC" id="2.7.13.3"/>
    </reaction>
</comment>
<dbReference type="Gene3D" id="1.10.287.130">
    <property type="match status" value="1"/>
</dbReference>
<dbReference type="InterPro" id="IPR036097">
    <property type="entry name" value="HisK_dim/P_sf"/>
</dbReference>
<dbReference type="CDD" id="cd00075">
    <property type="entry name" value="HATPase"/>
    <property type="match status" value="1"/>
</dbReference>
<keyword evidence="6 12" id="KW-0418">Kinase</keyword>
<dbReference type="AlphaFoldDB" id="A0A841KZ06"/>
<feature type="transmembrane region" description="Helical" evidence="10">
    <location>
        <begin position="9"/>
        <end position="31"/>
    </location>
</feature>
<dbReference type="SUPFAM" id="SSF47384">
    <property type="entry name" value="Homodimeric domain of signal transducing histidine kinase"/>
    <property type="match status" value="1"/>
</dbReference>
<dbReference type="PANTHER" id="PTHR45453">
    <property type="entry name" value="PHOSPHATE REGULON SENSOR PROTEIN PHOR"/>
    <property type="match status" value="1"/>
</dbReference>
<dbReference type="Pfam" id="PF02518">
    <property type="entry name" value="HATPase_c"/>
    <property type="match status" value="1"/>
</dbReference>
<feature type="transmembrane region" description="Helical" evidence="10">
    <location>
        <begin position="162"/>
        <end position="185"/>
    </location>
</feature>
<keyword evidence="10" id="KW-1133">Transmembrane helix</keyword>
<feature type="domain" description="Histidine kinase" evidence="11">
    <location>
        <begin position="205"/>
        <end position="421"/>
    </location>
</feature>
<evidence type="ECO:0000256" key="10">
    <source>
        <dbReference type="SAM" id="Phobius"/>
    </source>
</evidence>
<keyword evidence="5" id="KW-0808">Transferase</keyword>
<reference evidence="12 13" key="1">
    <citation type="submission" date="2020-08" db="EMBL/GenBank/DDBJ databases">
        <title>Genomic Encyclopedia of Type Strains, Phase IV (KMG-IV): sequencing the most valuable type-strain genomes for metagenomic binning, comparative biology and taxonomic classification.</title>
        <authorList>
            <person name="Goeker M."/>
        </authorList>
    </citation>
    <scope>NUCLEOTIDE SEQUENCE [LARGE SCALE GENOMIC DNA]</scope>
    <source>
        <strain evidence="12 13">DSM 103526</strain>
    </source>
</reference>
<organism evidence="12 13">
    <name type="scientific">Anaerosolibacter carboniphilus</name>
    <dbReference type="NCBI Taxonomy" id="1417629"/>
    <lineage>
        <taxon>Bacteria</taxon>
        <taxon>Bacillati</taxon>
        <taxon>Bacillota</taxon>
        <taxon>Clostridia</taxon>
        <taxon>Peptostreptococcales</taxon>
        <taxon>Thermotaleaceae</taxon>
        <taxon>Anaerosolibacter</taxon>
    </lineage>
</organism>
<dbReference type="Gene3D" id="3.30.565.10">
    <property type="entry name" value="Histidine kinase-like ATPase, C-terminal domain"/>
    <property type="match status" value="1"/>
</dbReference>